<sequence length="642" mass="71921">LNQMVNFRDYTSPSSKLKYLIIESTKNSVETKLLVHTPFTGWYAGPWPPLRNTLHMTNWTSERKPTTTRSSKMWSLQAPHHCYTNIANPLPSLGHRIVRGDISWGETVVFEGEYYHIPGYWEWDEDTLGRSQEVLVTADIYDAIYASFFTYNRNSDILQAFCEAWCPKTNTILTSLGELSISLWDLHTLGGLPIRGSFYEEVIPQATELTCVDAKDQRCIPQVCEYLFTTFHYLQESKTDNSRVFLSRWIGFWYKKSLRYEPAPPRREKKTAPLKFMHNPTGAIPEHLNGQEARKGYFQILVDAAGPISTKISEVAPQGCSNATPKTGDSSASMGGKDSFPLSIVAHDSKKKRSSRGESTSSHEDHCWKKVRSSNKSGDADLAVLEISDSVDSPSRTLTIPFKESNCVGSLPRGGSRETGESVSGLNPIKSYSAGKTGKEATSIRRDGVRARLSSDLQKHPTATVSVFDGKKLSGSDVDYASYLKEEVQVILEEMDDKDVDVSPLIRLMKSFFELAAIYDQARSTLHDKDNEVARKELSIAAGERLSNAMFEEREKIKKVSSICKSLSEIDVSSEIVKIVSECVSGKPLIEMLKWNIWPAPLYILRWRLSSEALRSVSFASVAKGAKPVVCSNSIRRIYTLV</sequence>
<comment type="caution">
    <text evidence="3">The sequence shown here is derived from an EMBL/GenBank/DDBJ whole genome shotgun (WGS) entry which is preliminary data.</text>
</comment>
<evidence type="ECO:0000313" key="3">
    <source>
        <dbReference type="EMBL" id="MCE3051346.1"/>
    </source>
</evidence>
<name>A0ABS8WMQ1_DATST</name>
<proteinExistence type="predicted"/>
<evidence type="ECO:0000259" key="2">
    <source>
        <dbReference type="Pfam" id="PF10536"/>
    </source>
</evidence>
<dbReference type="EMBL" id="JACEIK010008414">
    <property type="protein sequence ID" value="MCE3051346.1"/>
    <property type="molecule type" value="Genomic_DNA"/>
</dbReference>
<keyword evidence="4" id="KW-1185">Reference proteome</keyword>
<evidence type="ECO:0000256" key="1">
    <source>
        <dbReference type="SAM" id="MobiDB-lite"/>
    </source>
</evidence>
<dbReference type="PANTHER" id="PTHR36607">
    <property type="entry name" value="1,2-DIHYDROXY-3-KETO-5-METHYLTHIOPENTENE DIOXYGENASE 4"/>
    <property type="match status" value="1"/>
</dbReference>
<accession>A0ABS8WMQ1</accession>
<feature type="non-terminal residue" evidence="3">
    <location>
        <position position="1"/>
    </location>
</feature>
<feature type="compositionally biased region" description="Polar residues" evidence="1">
    <location>
        <begin position="319"/>
        <end position="333"/>
    </location>
</feature>
<gene>
    <name evidence="3" type="ORF">HAX54_049544</name>
</gene>
<feature type="region of interest" description="Disordered" evidence="1">
    <location>
        <begin position="316"/>
        <end position="373"/>
    </location>
</feature>
<evidence type="ECO:0000313" key="4">
    <source>
        <dbReference type="Proteomes" id="UP000823775"/>
    </source>
</evidence>
<dbReference type="Pfam" id="PF10536">
    <property type="entry name" value="PMD"/>
    <property type="match status" value="1"/>
</dbReference>
<organism evidence="3 4">
    <name type="scientific">Datura stramonium</name>
    <name type="common">Jimsonweed</name>
    <name type="synonym">Common thornapple</name>
    <dbReference type="NCBI Taxonomy" id="4076"/>
    <lineage>
        <taxon>Eukaryota</taxon>
        <taxon>Viridiplantae</taxon>
        <taxon>Streptophyta</taxon>
        <taxon>Embryophyta</taxon>
        <taxon>Tracheophyta</taxon>
        <taxon>Spermatophyta</taxon>
        <taxon>Magnoliopsida</taxon>
        <taxon>eudicotyledons</taxon>
        <taxon>Gunneridae</taxon>
        <taxon>Pentapetalae</taxon>
        <taxon>asterids</taxon>
        <taxon>lamiids</taxon>
        <taxon>Solanales</taxon>
        <taxon>Solanaceae</taxon>
        <taxon>Solanoideae</taxon>
        <taxon>Datureae</taxon>
        <taxon>Datura</taxon>
    </lineage>
</organism>
<dbReference type="Proteomes" id="UP000823775">
    <property type="component" value="Unassembled WGS sequence"/>
</dbReference>
<dbReference type="PANTHER" id="PTHR36607:SF24">
    <property type="entry name" value="AMINOTRANSFERASE-LIKE PLANT MOBILE DOMAIN-CONTAINING PROTEIN"/>
    <property type="match status" value="1"/>
</dbReference>
<protein>
    <recommendedName>
        <fullName evidence="2">Aminotransferase-like plant mobile domain-containing protein</fullName>
    </recommendedName>
</protein>
<feature type="region of interest" description="Disordered" evidence="1">
    <location>
        <begin position="409"/>
        <end position="443"/>
    </location>
</feature>
<dbReference type="InterPro" id="IPR019557">
    <property type="entry name" value="AminoTfrase-like_pln_mobile"/>
</dbReference>
<feature type="domain" description="Aminotransferase-like plant mobile" evidence="2">
    <location>
        <begin position="139"/>
        <end position="250"/>
    </location>
</feature>
<reference evidence="3 4" key="1">
    <citation type="journal article" date="2021" name="BMC Genomics">
        <title>Datura genome reveals duplications of psychoactive alkaloid biosynthetic genes and high mutation rate following tissue culture.</title>
        <authorList>
            <person name="Rajewski A."/>
            <person name="Carter-House D."/>
            <person name="Stajich J."/>
            <person name="Litt A."/>
        </authorList>
    </citation>
    <scope>NUCLEOTIDE SEQUENCE [LARGE SCALE GENOMIC DNA]</scope>
    <source>
        <strain evidence="3">AR-01</strain>
    </source>
</reference>